<dbReference type="eggNOG" id="KOG4597">
    <property type="taxonomic scope" value="Eukaryota"/>
</dbReference>
<dbReference type="InterPro" id="IPR056272">
    <property type="entry name" value="ADAMTSL1_dom"/>
</dbReference>
<evidence type="ECO:0000313" key="15">
    <source>
        <dbReference type="EMBL" id="EHB03517.1"/>
    </source>
</evidence>
<evidence type="ECO:0000256" key="10">
    <source>
        <dbReference type="ARBA" id="ARBA00023157"/>
    </source>
</evidence>
<dbReference type="Pfam" id="PF19030">
    <property type="entry name" value="TSP1_ADAMTS"/>
    <property type="match status" value="11"/>
</dbReference>
<evidence type="ECO:0000256" key="3">
    <source>
        <dbReference type="ARBA" id="ARBA00022679"/>
    </source>
</evidence>
<dbReference type="SMART" id="SM00209">
    <property type="entry name" value="TSP1"/>
    <property type="match status" value="12"/>
</dbReference>
<dbReference type="InterPro" id="IPR002867">
    <property type="entry name" value="IBR_dom"/>
</dbReference>
<evidence type="ECO:0000259" key="14">
    <source>
        <dbReference type="PROSITE" id="PS51873"/>
    </source>
</evidence>
<dbReference type="GO" id="GO:0008270">
    <property type="term" value="F:zinc ion binding"/>
    <property type="evidence" value="ECO:0007669"/>
    <property type="project" value="UniProtKB-KW"/>
</dbReference>
<dbReference type="GO" id="GO:0030198">
    <property type="term" value="P:extracellular matrix organization"/>
    <property type="evidence" value="ECO:0007669"/>
    <property type="project" value="TreeGrafter"/>
</dbReference>
<evidence type="ECO:0000256" key="11">
    <source>
        <dbReference type="SAM" id="MobiDB-lite"/>
    </source>
</evidence>
<keyword evidence="4" id="KW-0479">Metal-binding</keyword>
<dbReference type="Pfam" id="PF24484">
    <property type="entry name" value="ADAMTSL1"/>
    <property type="match status" value="1"/>
</dbReference>
<dbReference type="InterPro" id="IPR044066">
    <property type="entry name" value="TRIAD_supradom"/>
</dbReference>
<feature type="domain" description="Ig-like" evidence="12">
    <location>
        <begin position="1226"/>
        <end position="1328"/>
    </location>
</feature>
<dbReference type="GO" id="GO:0031012">
    <property type="term" value="C:extracellular matrix"/>
    <property type="evidence" value="ECO:0007669"/>
    <property type="project" value="TreeGrafter"/>
</dbReference>
<dbReference type="Pfam" id="PF07679">
    <property type="entry name" value="I-set"/>
    <property type="match status" value="2"/>
</dbReference>
<dbReference type="PROSITE" id="PS51873">
    <property type="entry name" value="TRIAD"/>
    <property type="match status" value="1"/>
</dbReference>
<accession>G5B2K6</accession>
<dbReference type="GO" id="GO:0006508">
    <property type="term" value="P:proteolysis"/>
    <property type="evidence" value="ECO:0007669"/>
    <property type="project" value="TreeGrafter"/>
</dbReference>
<dbReference type="GO" id="GO:0005576">
    <property type="term" value="C:extracellular region"/>
    <property type="evidence" value="ECO:0007669"/>
    <property type="project" value="UniProtKB-SubCell"/>
</dbReference>
<evidence type="ECO:0000256" key="5">
    <source>
        <dbReference type="ARBA" id="ARBA00022729"/>
    </source>
</evidence>
<proteinExistence type="predicted"/>
<dbReference type="Pfam" id="PF22191">
    <property type="entry name" value="IBR_1"/>
    <property type="match status" value="1"/>
</dbReference>
<dbReference type="STRING" id="10181.G5B2K6"/>
<sequence>MLPPPLAEAFAGARRGAPHASGLEELLEAVAQRQEPAQEERGNWQEGRGGEGEEIVGCDHQLGSTAKEDNCGVCNGDGSTCRLVRGQYKSQLSATTSDDTVVAIPYGSRHVRLVLKGPDHLYLETKTLHGAKGENSLSSTGTFLVDNSSVDFQKLPDKEILRMTGPLMADFIIKIQNSGPADSTVQFIFHQPIIHRWRETDFFPCSATCGGGYQLTSAECYDLRSSRVVADQYCHYYPENVKPKPKLQECNLDPCPARWEATPWTACSSSCGGGIQSRAVSCEEEDIQGRVTSVEEWKCMYTPKMPVVQPCNIFDCPKWLAQEWSPCTVTCGQGLRYRVVLCMDHRGMHTGGCSPKTKPHIKEECIIPTPCYKPKEKLPVEAKLPWFKQAQELEEGVAVSEEPSFIPETWSACTATCGVGIQVRVVRCQVLLSFSQSVADLPAEECEGPKPPSQRACYAGPCSREAPEVDTATDGLMDNLQDLTMLYDWAYEGFTECSQSCAGGVQEAVVSCLNKETRERADMTLCVTSRRPPQHLKPCNLDPCPGRWETGQWSPCSLTCGVGLQTRHVFCSRLLSGELSERVTLADPLCPGPKPSTVQVCNRFDCLPAWSPEQWQPCWSEYLTTKIMEEGMGQTISCPARGCDILVDDNTVMCLITDSKVKLKYQHLITNSFVECSRLLTWCPAPDCHHVVKVQYPDAKPVRCKCGRQFCFNCGENWHDPVKYKWLKKWIKKCDDVSETSSWIAANIKECPKCHVTIEKGGGCNHRVCRNQNCKAEFCWVCLGPWEPHGSAWYNCNHYNEDDAKAARDAQEQSRAALQRYLFYCNCYMNHMHNLRFEHKLYAQEKQKMEEMQQHNTSWIECSRTCGGGVQKREVLCKQQMADGSFLELPDTFCSASKPTSQQDCQKEDCPSEWLLSNWTECSTSCGEGTQTRSAVCLKVLQTGISTVVSSSLCPPLPFSSSIRPCMLEACAGPSRLPTRPGPLIAAARNVYVQTRRQRRLHFAMGGVAYLLPRTAVVLRCRTRGPPRPPLALTWEKDGRALASSAHVTVAPFGHLKIHRLRPSDTGVYTCSAGPAQESFEVRLIGAPGREAGEGPSPGGRYDDLVSGLLAHAGWPEALLASTELQDSAVQRNVSSERASAAQALLRLPGTLVAEQKRLDDVLRNLSQQPKALRELHRQRLVAQLAWDVFRSRPRAQDGPRRPSEQRLPAASALLGQGLGRPPRKPTILRKISAAQQLSASEVVTHLGQTVVLASGTLSVLLNCEAVGSPRPTISWARNGEEIRFSDRILLQPDDSLQILAPVEADVGFYTCNATNTLGSDSVSIAVTLAGKPLVKASRMTVTNTEKPAVTVDIGSTIRTVQGVNVTINCQVAGVPEAEVTWFRNESELGSSHHPNEGSLLLMQVSSLDQGLYSCRAANVHGELTESTWLLILEAPQVPTQLEDIRALLSATGPKLPSVLTSPMGAQLVLDPGNSALLGCPIQGHPTPNITWFHGGQPIATTAGLTHRTLAAGQILQVGNLSVGSQGEFSCLAQNEAGFLTQKASLVVQDYRWSVDRLMTCSASCGNRGVQQPRLRCLLNSTEVDPEHCSGKVRPAVQPVACNRRDCPSRWMVTSWSACTRSCGGGIQTRRVTCQKLKSSGFSTPVPIDLCSQHTKRPVDTQACNQQLCVEWAFSSWGQCSGPCVGPHLAMQHRQVFCQTRDGIALPSEQCSALPRPVSSQNCWSEACSVHWRVSLWTLCTATCGNYGFQSRRVECVHAHTNKAVSDHLCSWGTRPANWQRCNVTPCENRECRDTTRYCEKVKQLKLCQLSQFQLRCCGTCGQV</sequence>
<dbReference type="GO" id="GO:0004222">
    <property type="term" value="F:metalloendopeptidase activity"/>
    <property type="evidence" value="ECO:0007669"/>
    <property type="project" value="TreeGrafter"/>
</dbReference>
<dbReference type="InterPro" id="IPR000884">
    <property type="entry name" value="TSP1_rpt"/>
</dbReference>
<evidence type="ECO:0000256" key="1">
    <source>
        <dbReference type="ARBA" id="ARBA00004613"/>
    </source>
</evidence>
<keyword evidence="3" id="KW-0808">Transferase</keyword>
<dbReference type="FunFam" id="1.20.120.1750:FF:000002">
    <property type="entry name" value="RBR-type E3 ubiquitin transferase"/>
    <property type="match status" value="1"/>
</dbReference>
<evidence type="ECO:0000313" key="16">
    <source>
        <dbReference type="Proteomes" id="UP000006813"/>
    </source>
</evidence>
<dbReference type="SUPFAM" id="SSF57850">
    <property type="entry name" value="RING/U-box"/>
    <property type="match status" value="3"/>
</dbReference>
<feature type="domain" description="RING-type" evidence="14">
    <location>
        <begin position="583"/>
        <end position="800"/>
    </location>
</feature>
<dbReference type="Gene3D" id="1.20.120.1750">
    <property type="match status" value="1"/>
</dbReference>
<keyword evidence="8" id="KW-0833">Ubl conjugation pathway</keyword>
<evidence type="ECO:0008006" key="17">
    <source>
        <dbReference type="Google" id="ProtNLM"/>
    </source>
</evidence>
<organism evidence="15 16">
    <name type="scientific">Heterocephalus glaber</name>
    <name type="common">Naked mole rat</name>
    <dbReference type="NCBI Taxonomy" id="10181"/>
    <lineage>
        <taxon>Eukaryota</taxon>
        <taxon>Metazoa</taxon>
        <taxon>Chordata</taxon>
        <taxon>Craniata</taxon>
        <taxon>Vertebrata</taxon>
        <taxon>Euteleostomi</taxon>
        <taxon>Mammalia</taxon>
        <taxon>Eutheria</taxon>
        <taxon>Euarchontoglires</taxon>
        <taxon>Glires</taxon>
        <taxon>Rodentia</taxon>
        <taxon>Hystricomorpha</taxon>
        <taxon>Bathyergidae</taxon>
        <taxon>Heterocephalus</taxon>
    </lineage>
</organism>
<dbReference type="eggNOG" id="KOG4475">
    <property type="taxonomic scope" value="Eukaryota"/>
</dbReference>
<dbReference type="PROSITE" id="PS50092">
    <property type="entry name" value="TSP1"/>
    <property type="match status" value="10"/>
</dbReference>
<evidence type="ECO:0000259" key="12">
    <source>
        <dbReference type="PROSITE" id="PS50835"/>
    </source>
</evidence>
<keyword evidence="7" id="KW-0863">Zinc-finger</keyword>
<feature type="domain" description="Ig-like" evidence="12">
    <location>
        <begin position="983"/>
        <end position="1081"/>
    </location>
</feature>
<evidence type="ECO:0000256" key="9">
    <source>
        <dbReference type="ARBA" id="ARBA00022833"/>
    </source>
</evidence>
<dbReference type="FunFam" id="2.20.100.10:FF:000005">
    <property type="entry name" value="ADAM metallopeptidase with thrombospondin type 1 motif 9"/>
    <property type="match status" value="1"/>
</dbReference>
<feature type="region of interest" description="Disordered" evidence="11">
    <location>
        <begin position="32"/>
        <end position="51"/>
    </location>
</feature>
<dbReference type="SMART" id="SM00408">
    <property type="entry name" value="IGc2"/>
    <property type="match status" value="4"/>
</dbReference>
<dbReference type="PROSITE" id="PS50900">
    <property type="entry name" value="PLAC"/>
    <property type="match status" value="1"/>
</dbReference>
<evidence type="ECO:0000256" key="4">
    <source>
        <dbReference type="ARBA" id="ARBA00022723"/>
    </source>
</evidence>
<dbReference type="InterPro" id="IPR003599">
    <property type="entry name" value="Ig_sub"/>
</dbReference>
<dbReference type="PANTHER" id="PTHR13723:SF157">
    <property type="entry name" value="ADAMTS-LIKE PROTEIN 1"/>
    <property type="match status" value="1"/>
</dbReference>
<reference evidence="15 16" key="1">
    <citation type="journal article" date="2011" name="Nature">
        <title>Genome sequencing reveals insights into physiology and longevity of the naked mole rat.</title>
        <authorList>
            <person name="Kim E.B."/>
            <person name="Fang X."/>
            <person name="Fushan A.A."/>
            <person name="Huang Z."/>
            <person name="Lobanov A.V."/>
            <person name="Han L."/>
            <person name="Marino S.M."/>
            <person name="Sun X."/>
            <person name="Turanov A.A."/>
            <person name="Yang P."/>
            <person name="Yim S.H."/>
            <person name="Zhao X."/>
            <person name="Kasaikina M.V."/>
            <person name="Stoletzki N."/>
            <person name="Peng C."/>
            <person name="Polak P."/>
            <person name="Xiong Z."/>
            <person name="Kiezun A."/>
            <person name="Zhu Y."/>
            <person name="Chen Y."/>
            <person name="Kryukov G.V."/>
            <person name="Zhang Q."/>
            <person name="Peshkin L."/>
            <person name="Yang L."/>
            <person name="Bronson R.T."/>
            <person name="Buffenstein R."/>
            <person name="Wang B."/>
            <person name="Han C."/>
            <person name="Li Q."/>
            <person name="Chen L."/>
            <person name="Zhao W."/>
            <person name="Sunyaev S.R."/>
            <person name="Park T.J."/>
            <person name="Zhang G."/>
            <person name="Wang J."/>
            <person name="Gladyshev V.N."/>
        </authorList>
    </citation>
    <scope>NUCLEOTIDE SEQUENCE [LARGE SCALE GENOMIC DNA]</scope>
</reference>
<keyword evidence="2" id="KW-0964">Secreted</keyword>
<dbReference type="PANTHER" id="PTHR13723">
    <property type="entry name" value="ADAMTS A DISINTEGRIN AND METALLOPROTEASE WITH THROMBOSPONDIN MOTIFS PROTEASE"/>
    <property type="match status" value="1"/>
</dbReference>
<dbReference type="InterPro" id="IPR010909">
    <property type="entry name" value="PLAC"/>
</dbReference>
<dbReference type="Proteomes" id="UP000006813">
    <property type="component" value="Unassembled WGS sequence"/>
</dbReference>
<keyword evidence="6" id="KW-0677">Repeat</keyword>
<dbReference type="InterPro" id="IPR036179">
    <property type="entry name" value="Ig-like_dom_sf"/>
</dbReference>
<evidence type="ECO:0000256" key="2">
    <source>
        <dbReference type="ARBA" id="ARBA00022525"/>
    </source>
</evidence>
<dbReference type="InterPro" id="IPR007110">
    <property type="entry name" value="Ig-like_dom"/>
</dbReference>
<dbReference type="CDD" id="cd00096">
    <property type="entry name" value="Ig"/>
    <property type="match status" value="2"/>
</dbReference>
<dbReference type="InterPro" id="IPR050439">
    <property type="entry name" value="ADAMTS_ADAMTS-like"/>
</dbReference>
<keyword evidence="9" id="KW-0862">Zinc</keyword>
<dbReference type="Gene3D" id="2.60.120.830">
    <property type="match status" value="1"/>
</dbReference>
<evidence type="ECO:0000256" key="8">
    <source>
        <dbReference type="ARBA" id="ARBA00022786"/>
    </source>
</evidence>
<dbReference type="FunFam" id="2.20.100.10:FF:000009">
    <property type="entry name" value="ADAMTS-like protein 3 isoform A"/>
    <property type="match status" value="2"/>
</dbReference>
<name>G5B2K6_HETGA</name>
<evidence type="ECO:0000256" key="7">
    <source>
        <dbReference type="ARBA" id="ARBA00022771"/>
    </source>
</evidence>
<dbReference type="SUPFAM" id="SSF82895">
    <property type="entry name" value="TSP-1 type 1 repeat"/>
    <property type="match status" value="10"/>
</dbReference>
<dbReference type="Gene3D" id="2.60.40.10">
    <property type="entry name" value="Immunoglobulins"/>
    <property type="match status" value="4"/>
</dbReference>
<dbReference type="EMBL" id="JH168132">
    <property type="protein sequence ID" value="EHB03517.1"/>
    <property type="molecule type" value="Genomic_DNA"/>
</dbReference>
<dbReference type="Pfam" id="PF08686">
    <property type="entry name" value="PLAC"/>
    <property type="match status" value="1"/>
</dbReference>
<protein>
    <recommendedName>
        <fullName evidence="17">ADAMTS-like protein 1</fullName>
    </recommendedName>
</protein>
<dbReference type="FunCoup" id="G5B2K6">
    <property type="interactions" value="113"/>
</dbReference>
<dbReference type="CDD" id="cd20356">
    <property type="entry name" value="Rcat_RBR_HHARI-like"/>
    <property type="match status" value="1"/>
</dbReference>
<dbReference type="Gene3D" id="2.20.100.10">
    <property type="entry name" value="Thrombospondin type-1 (TSP1) repeat"/>
    <property type="match status" value="9"/>
</dbReference>
<dbReference type="FunFam" id="2.60.40.10:FF:001073">
    <property type="entry name" value="ADAMTS like 1"/>
    <property type="match status" value="1"/>
</dbReference>
<dbReference type="InterPro" id="IPR013783">
    <property type="entry name" value="Ig-like_fold"/>
</dbReference>
<dbReference type="InParanoid" id="G5B2K6"/>
<dbReference type="PROSITE" id="PS50835">
    <property type="entry name" value="IG_LIKE"/>
    <property type="match status" value="4"/>
</dbReference>
<keyword evidence="10" id="KW-1015">Disulfide bond</keyword>
<evidence type="ECO:0000259" key="13">
    <source>
        <dbReference type="PROSITE" id="PS50900"/>
    </source>
</evidence>
<feature type="domain" description="Ig-like" evidence="12">
    <location>
        <begin position="1348"/>
        <end position="1425"/>
    </location>
</feature>
<dbReference type="Pfam" id="PF01485">
    <property type="entry name" value="IBR"/>
    <property type="match status" value="1"/>
</dbReference>
<dbReference type="SMART" id="SM00409">
    <property type="entry name" value="IG"/>
    <property type="match status" value="4"/>
</dbReference>
<keyword evidence="5" id="KW-0732">Signal</keyword>
<gene>
    <name evidence="15" type="ORF">GW7_00618</name>
</gene>
<dbReference type="Pfam" id="PF13927">
    <property type="entry name" value="Ig_3"/>
    <property type="match status" value="2"/>
</dbReference>
<dbReference type="SUPFAM" id="SSF48726">
    <property type="entry name" value="Immunoglobulin"/>
    <property type="match status" value="4"/>
</dbReference>
<feature type="compositionally biased region" description="Basic and acidic residues" evidence="11">
    <location>
        <begin position="36"/>
        <end position="51"/>
    </location>
</feature>
<dbReference type="InterPro" id="IPR013098">
    <property type="entry name" value="Ig_I-set"/>
</dbReference>
<feature type="domain" description="PLAC" evidence="13">
    <location>
        <begin position="1788"/>
        <end position="1824"/>
    </location>
</feature>
<evidence type="ECO:0000256" key="6">
    <source>
        <dbReference type="ARBA" id="ARBA00022737"/>
    </source>
</evidence>
<dbReference type="InterPro" id="IPR003598">
    <property type="entry name" value="Ig_sub2"/>
</dbReference>
<dbReference type="InterPro" id="IPR036383">
    <property type="entry name" value="TSP1_rpt_sf"/>
</dbReference>
<dbReference type="SMART" id="SM00647">
    <property type="entry name" value="IBR"/>
    <property type="match status" value="2"/>
</dbReference>
<dbReference type="eggNOG" id="KOG3538">
    <property type="taxonomic scope" value="Eukaryota"/>
</dbReference>
<feature type="domain" description="Ig-like" evidence="12">
    <location>
        <begin position="1457"/>
        <end position="1547"/>
    </location>
</feature>
<dbReference type="CDD" id="cd20343">
    <property type="entry name" value="BRcat_RBR_HHARI-like"/>
    <property type="match status" value="1"/>
</dbReference>
<dbReference type="GO" id="GO:0016740">
    <property type="term" value="F:transferase activity"/>
    <property type="evidence" value="ECO:0007669"/>
    <property type="project" value="UniProtKB-KW"/>
</dbReference>
<comment type="subcellular location">
    <subcellularLocation>
        <location evidence="1">Secreted</location>
    </subcellularLocation>
</comment>
<dbReference type="FunFam" id="2.60.120.830:FF:000002">
    <property type="entry name" value="ADAMTS like 1"/>
    <property type="match status" value="1"/>
</dbReference>